<gene>
    <name evidence="1" type="ORF">SAMN04488055_1587</name>
</gene>
<dbReference type="AlphaFoldDB" id="A0A1N6EGD3"/>
<dbReference type="STRING" id="536979.SAMN04488055_1587"/>
<keyword evidence="2" id="KW-1185">Reference proteome</keyword>
<reference evidence="1 2" key="1">
    <citation type="submission" date="2016-11" db="EMBL/GenBank/DDBJ databases">
        <authorList>
            <person name="Jaros S."/>
            <person name="Januszkiewicz K."/>
            <person name="Wedrychowicz H."/>
        </authorList>
    </citation>
    <scope>NUCLEOTIDE SEQUENCE [LARGE SCALE GENOMIC DNA]</scope>
    <source>
        <strain evidence="1 2">DSM 24787</strain>
    </source>
</reference>
<dbReference type="Proteomes" id="UP000185003">
    <property type="component" value="Unassembled WGS sequence"/>
</dbReference>
<name>A0A1N6EGD3_9BACT</name>
<evidence type="ECO:0000313" key="1">
    <source>
        <dbReference type="EMBL" id="SIN82098.1"/>
    </source>
</evidence>
<proteinExistence type="predicted"/>
<dbReference type="EMBL" id="FSRA01000001">
    <property type="protein sequence ID" value="SIN82098.1"/>
    <property type="molecule type" value="Genomic_DNA"/>
</dbReference>
<dbReference type="OrthoDB" id="5879561at2"/>
<accession>A0A1N6EGD3</accession>
<protein>
    <submittedName>
        <fullName evidence="1">Uncharacterized protein</fullName>
    </submittedName>
</protein>
<evidence type="ECO:0000313" key="2">
    <source>
        <dbReference type="Proteomes" id="UP000185003"/>
    </source>
</evidence>
<dbReference type="RefSeq" id="WP_143197378.1">
    <property type="nucleotide sequence ID" value="NZ_FSRA01000001.1"/>
</dbReference>
<organism evidence="1 2">
    <name type="scientific">Chitinophaga niabensis</name>
    <dbReference type="NCBI Taxonomy" id="536979"/>
    <lineage>
        <taxon>Bacteria</taxon>
        <taxon>Pseudomonadati</taxon>
        <taxon>Bacteroidota</taxon>
        <taxon>Chitinophagia</taxon>
        <taxon>Chitinophagales</taxon>
        <taxon>Chitinophagaceae</taxon>
        <taxon>Chitinophaga</taxon>
    </lineage>
</organism>
<sequence length="137" mass="15511">MLSRGYYRLKPDTPGQLGNKTVPGTHVQFIFDDWFGDDLIACSSFFLITEKLLNKLEGSALKGYNIRNAEIEFSPLFYDLNGNKNVPQFKWLYINGSTEDDFFMDEEGCLVVSSLAYEEMKSKGNIDNCEVAVLINA</sequence>